<name>X1TPF0_9ZZZZ</name>
<evidence type="ECO:0000256" key="7">
    <source>
        <dbReference type="ARBA" id="ARBA00023211"/>
    </source>
</evidence>
<evidence type="ECO:0000256" key="5">
    <source>
        <dbReference type="ARBA" id="ARBA00022741"/>
    </source>
</evidence>
<sequence>MSEISIKKIDDFRWMIPAVGGMRVPGMIYSSEKLIKEMGEDESPKQVANVAHLPGIVKHSLAMPDMHWGYGFPIGGVAAFDMKEGIISPGGVGYDINCGVRLMVTKLCFDDIKDRLHDLVSALFRDIPSGVGSKGDLKLTIKEEKKVLQKGAKWAVDQGYGFPEDLECTEDGGKIDGADPERVSD</sequence>
<keyword evidence="3" id="KW-0436">Ligase</keyword>
<dbReference type="InterPro" id="IPR036025">
    <property type="entry name" value="RtcB-like_sf"/>
</dbReference>
<dbReference type="EMBL" id="BARW01030554">
    <property type="protein sequence ID" value="GAJ07203.1"/>
    <property type="molecule type" value="Genomic_DNA"/>
</dbReference>
<dbReference type="GO" id="GO:0006396">
    <property type="term" value="P:RNA processing"/>
    <property type="evidence" value="ECO:0007669"/>
    <property type="project" value="InterPro"/>
</dbReference>
<proteinExistence type="predicted"/>
<comment type="cofactor">
    <cofactor evidence="1">
        <name>Mn(2+)</name>
        <dbReference type="ChEBI" id="CHEBI:29035"/>
    </cofactor>
</comment>
<comment type="catalytic activity">
    <reaction evidence="8">
        <text>a 3'-end 3'-phospho-ribonucleotide-RNA + a 5'-end dephospho-ribonucleoside-RNA + GTP = a ribonucleotidyl-ribonucleotide-RNA + GMP + diphosphate</text>
        <dbReference type="Rhea" id="RHEA:68076"/>
        <dbReference type="Rhea" id="RHEA-COMP:10463"/>
        <dbReference type="Rhea" id="RHEA-COMP:13936"/>
        <dbReference type="Rhea" id="RHEA-COMP:17355"/>
        <dbReference type="ChEBI" id="CHEBI:33019"/>
        <dbReference type="ChEBI" id="CHEBI:37565"/>
        <dbReference type="ChEBI" id="CHEBI:58115"/>
        <dbReference type="ChEBI" id="CHEBI:83062"/>
        <dbReference type="ChEBI" id="CHEBI:138284"/>
        <dbReference type="ChEBI" id="CHEBI:173118"/>
        <dbReference type="EC" id="6.5.1.8"/>
    </reaction>
</comment>
<dbReference type="GO" id="GO:0003972">
    <property type="term" value="F:RNA ligase (ATP) activity"/>
    <property type="evidence" value="ECO:0007669"/>
    <property type="project" value="TreeGrafter"/>
</dbReference>
<organism evidence="9">
    <name type="scientific">marine sediment metagenome</name>
    <dbReference type="NCBI Taxonomy" id="412755"/>
    <lineage>
        <taxon>unclassified sequences</taxon>
        <taxon>metagenomes</taxon>
        <taxon>ecological metagenomes</taxon>
    </lineage>
</organism>
<protein>
    <recommendedName>
        <fullName evidence="2">3'-phosphate/5'-hydroxy nucleic acid ligase</fullName>
        <ecNumber evidence="2">6.5.1.8</ecNumber>
    </recommendedName>
</protein>
<evidence type="ECO:0000256" key="1">
    <source>
        <dbReference type="ARBA" id="ARBA00001936"/>
    </source>
</evidence>
<evidence type="ECO:0000256" key="8">
    <source>
        <dbReference type="ARBA" id="ARBA00047746"/>
    </source>
</evidence>
<dbReference type="Gene3D" id="3.90.1860.10">
    <property type="entry name" value="tRNA-splicing ligase RtcB"/>
    <property type="match status" value="1"/>
</dbReference>
<feature type="non-terminal residue" evidence="9">
    <location>
        <position position="185"/>
    </location>
</feature>
<accession>X1TPF0</accession>
<evidence type="ECO:0000256" key="2">
    <source>
        <dbReference type="ARBA" id="ARBA00012726"/>
    </source>
</evidence>
<evidence type="ECO:0000256" key="3">
    <source>
        <dbReference type="ARBA" id="ARBA00022598"/>
    </source>
</evidence>
<dbReference type="GO" id="GO:0005525">
    <property type="term" value="F:GTP binding"/>
    <property type="evidence" value="ECO:0007669"/>
    <property type="project" value="UniProtKB-KW"/>
</dbReference>
<dbReference type="Pfam" id="PF01139">
    <property type="entry name" value="RtcB"/>
    <property type="match status" value="1"/>
</dbReference>
<reference evidence="9" key="1">
    <citation type="journal article" date="2014" name="Front. Microbiol.">
        <title>High frequency of phylogenetically diverse reductive dehalogenase-homologous genes in deep subseafloor sedimentary metagenomes.</title>
        <authorList>
            <person name="Kawai M."/>
            <person name="Futagami T."/>
            <person name="Toyoda A."/>
            <person name="Takaki Y."/>
            <person name="Nishi S."/>
            <person name="Hori S."/>
            <person name="Arai W."/>
            <person name="Tsubouchi T."/>
            <person name="Morono Y."/>
            <person name="Uchiyama I."/>
            <person name="Ito T."/>
            <person name="Fujiyama A."/>
            <person name="Inagaki F."/>
            <person name="Takami H."/>
        </authorList>
    </citation>
    <scope>NUCLEOTIDE SEQUENCE</scope>
    <source>
        <strain evidence="9">Expedition CK06-06</strain>
    </source>
</reference>
<dbReference type="GO" id="GO:0170057">
    <property type="term" value="F:RNA ligase (GTP) activity"/>
    <property type="evidence" value="ECO:0007669"/>
    <property type="project" value="UniProtKB-EC"/>
</dbReference>
<dbReference type="SUPFAM" id="SSF103365">
    <property type="entry name" value="Hypothetical protein PH1602"/>
    <property type="match status" value="1"/>
</dbReference>
<evidence type="ECO:0000256" key="6">
    <source>
        <dbReference type="ARBA" id="ARBA00023134"/>
    </source>
</evidence>
<dbReference type="PANTHER" id="PTHR11118">
    <property type="entry name" value="RNA-SPLICING LIGASE RTCB HOMOLOG"/>
    <property type="match status" value="1"/>
</dbReference>
<keyword evidence="5" id="KW-0547">Nucleotide-binding</keyword>
<dbReference type="PROSITE" id="PS01288">
    <property type="entry name" value="UPF0027"/>
    <property type="match status" value="1"/>
</dbReference>
<dbReference type="EC" id="6.5.1.8" evidence="2"/>
<dbReference type="InterPro" id="IPR001233">
    <property type="entry name" value="RtcB"/>
</dbReference>
<evidence type="ECO:0000256" key="4">
    <source>
        <dbReference type="ARBA" id="ARBA00022723"/>
    </source>
</evidence>
<evidence type="ECO:0000313" key="9">
    <source>
        <dbReference type="EMBL" id="GAJ07203.1"/>
    </source>
</evidence>
<dbReference type="PANTHER" id="PTHR11118:SF1">
    <property type="entry name" value="RNA-SPLICING LIGASE RTCB HOMOLOG"/>
    <property type="match status" value="1"/>
</dbReference>
<keyword evidence="7" id="KW-0464">Manganese</keyword>
<keyword evidence="4" id="KW-0479">Metal-binding</keyword>
<dbReference type="GO" id="GO:0046872">
    <property type="term" value="F:metal ion binding"/>
    <property type="evidence" value="ECO:0007669"/>
    <property type="project" value="UniProtKB-KW"/>
</dbReference>
<dbReference type="AlphaFoldDB" id="X1TPF0"/>
<comment type="caution">
    <text evidence="9">The sequence shown here is derived from an EMBL/GenBank/DDBJ whole genome shotgun (WGS) entry which is preliminary data.</text>
</comment>
<gene>
    <name evidence="9" type="ORF">S12H4_48822</name>
</gene>
<keyword evidence="6" id="KW-0342">GTP-binding</keyword>